<keyword evidence="1" id="KW-0812">Transmembrane</keyword>
<sequence length="128" mass="13450">ICLNLEISEEKCTDDFKKECPKDANCKPLVISLSEGIKNISCPEGFQLRYSARSSSTPVDASFITCESEKFSDQNSANVPSSSTVYCQVPVLPTTEAPVAAASVDPSVVGGAIGGTLFLLLIAAVVAF</sequence>
<feature type="transmembrane region" description="Helical" evidence="1">
    <location>
        <begin position="108"/>
        <end position="127"/>
    </location>
</feature>
<protein>
    <submittedName>
        <fullName evidence="2">Uncharacterized protein</fullName>
    </submittedName>
</protein>
<organism evidence="2 3">
    <name type="scientific">Pristionchus fissidentatus</name>
    <dbReference type="NCBI Taxonomy" id="1538716"/>
    <lineage>
        <taxon>Eukaryota</taxon>
        <taxon>Metazoa</taxon>
        <taxon>Ecdysozoa</taxon>
        <taxon>Nematoda</taxon>
        <taxon>Chromadorea</taxon>
        <taxon>Rhabditida</taxon>
        <taxon>Rhabditina</taxon>
        <taxon>Diplogasteromorpha</taxon>
        <taxon>Diplogasteroidea</taxon>
        <taxon>Neodiplogasteridae</taxon>
        <taxon>Pristionchus</taxon>
    </lineage>
</organism>
<dbReference type="Proteomes" id="UP001432322">
    <property type="component" value="Unassembled WGS sequence"/>
</dbReference>
<proteinExistence type="predicted"/>
<dbReference type="AlphaFoldDB" id="A0AAV5W649"/>
<evidence type="ECO:0000313" key="3">
    <source>
        <dbReference type="Proteomes" id="UP001432322"/>
    </source>
</evidence>
<name>A0AAV5W649_9BILA</name>
<keyword evidence="1" id="KW-0472">Membrane</keyword>
<evidence type="ECO:0000256" key="1">
    <source>
        <dbReference type="SAM" id="Phobius"/>
    </source>
</evidence>
<feature type="non-terminal residue" evidence="2">
    <location>
        <position position="128"/>
    </location>
</feature>
<keyword evidence="3" id="KW-1185">Reference proteome</keyword>
<keyword evidence="1" id="KW-1133">Transmembrane helix</keyword>
<comment type="caution">
    <text evidence="2">The sequence shown here is derived from an EMBL/GenBank/DDBJ whole genome shotgun (WGS) entry which is preliminary data.</text>
</comment>
<evidence type="ECO:0000313" key="2">
    <source>
        <dbReference type="EMBL" id="GMT27439.1"/>
    </source>
</evidence>
<dbReference type="EMBL" id="BTSY01000005">
    <property type="protein sequence ID" value="GMT27439.1"/>
    <property type="molecule type" value="Genomic_DNA"/>
</dbReference>
<feature type="non-terminal residue" evidence="2">
    <location>
        <position position="1"/>
    </location>
</feature>
<reference evidence="2" key="1">
    <citation type="submission" date="2023-10" db="EMBL/GenBank/DDBJ databases">
        <title>Genome assembly of Pristionchus species.</title>
        <authorList>
            <person name="Yoshida K."/>
            <person name="Sommer R.J."/>
        </authorList>
    </citation>
    <scope>NUCLEOTIDE SEQUENCE</scope>
    <source>
        <strain evidence="2">RS5133</strain>
    </source>
</reference>
<accession>A0AAV5W649</accession>
<gene>
    <name evidence="2" type="ORF">PFISCL1PPCAC_18736</name>
</gene>